<dbReference type="Proteomes" id="UP000189580">
    <property type="component" value="Chromosome c"/>
</dbReference>
<keyword evidence="4 8" id="KW-0831">Ubiquinone biosynthesis</keyword>
<evidence type="ECO:0000259" key="9">
    <source>
        <dbReference type="Pfam" id="PF08511"/>
    </source>
</evidence>
<accession>A0A167CEY2</accession>
<evidence type="ECO:0000256" key="4">
    <source>
        <dbReference type="ARBA" id="ARBA00022688"/>
    </source>
</evidence>
<proteinExistence type="inferred from homology"/>
<sequence length="193" mass="21357">MFARRLYSTASSASKSTTQILDVSLKYVPELGFENALVKGIRELGYSDAAHSVFPQGTFNLVQHHLKQQRLALSKSAAELPTSTPSHNILSSLVKSRLRANIEVLGSPTRLSEAISIMTLPSNLPGSLEELHSLSDEIMYLAHDRSTGFDWYTNRGSLSAIYASSGKFRSSDSVFSRNNCSIERRSYYYIASL</sequence>
<evidence type="ECO:0000256" key="8">
    <source>
        <dbReference type="RuleBase" id="RU366063"/>
    </source>
</evidence>
<comment type="function">
    <text evidence="8">Membrane-associated protein that warps the membrane surface to access and bind aromatic isoprenes with high specificity, including ubiquinone (CoQ) isoprene intermediates and presents them directly to Coq7, therefore facilitating the Coq7-mediated hydroxylase step. Participates in the biosynthesis of coenzyme Q, also named ubiquinone, an essential lipid-soluble electron transporter for aerobic cellular respiration.</text>
</comment>
<keyword evidence="6 8" id="KW-0446">Lipid-binding</keyword>
<evidence type="ECO:0000313" key="10">
    <source>
        <dbReference type="EMBL" id="ANB11602.1"/>
    </source>
</evidence>
<name>A0A167CEY2_9ASCO</name>
<dbReference type="GO" id="GO:0006744">
    <property type="term" value="P:ubiquinone biosynthetic process"/>
    <property type="evidence" value="ECO:0007669"/>
    <property type="project" value="UniProtKB-UniRule"/>
</dbReference>
<dbReference type="UniPathway" id="UPA00232"/>
<keyword evidence="5" id="KW-0809">Transit peptide</keyword>
<evidence type="ECO:0000256" key="2">
    <source>
        <dbReference type="ARBA" id="ARBA00004749"/>
    </source>
</evidence>
<dbReference type="GeneID" id="30036554"/>
<evidence type="ECO:0000256" key="6">
    <source>
        <dbReference type="ARBA" id="ARBA00023121"/>
    </source>
</evidence>
<comment type="similarity">
    <text evidence="3 8">Belongs to the COQ9 family.</text>
</comment>
<keyword evidence="10" id="KW-0830">Ubiquinone</keyword>
<dbReference type="InterPro" id="IPR012762">
    <property type="entry name" value="Ubiq_biosynth_COQ9"/>
</dbReference>
<keyword evidence="11" id="KW-1185">Reference proteome</keyword>
<dbReference type="PANTHER" id="PTHR21427">
    <property type="entry name" value="UBIQUINONE BIOSYNTHESIS PROTEIN COQ9, MITOCHONDRIAL"/>
    <property type="match status" value="1"/>
</dbReference>
<organism evidence="10 11">
    <name type="scientific">Sugiyamaella lignohabitans</name>
    <dbReference type="NCBI Taxonomy" id="796027"/>
    <lineage>
        <taxon>Eukaryota</taxon>
        <taxon>Fungi</taxon>
        <taxon>Dikarya</taxon>
        <taxon>Ascomycota</taxon>
        <taxon>Saccharomycotina</taxon>
        <taxon>Dipodascomycetes</taxon>
        <taxon>Dipodascales</taxon>
        <taxon>Trichomonascaceae</taxon>
        <taxon>Sugiyamaella</taxon>
    </lineage>
</organism>
<evidence type="ECO:0000256" key="3">
    <source>
        <dbReference type="ARBA" id="ARBA00010766"/>
    </source>
</evidence>
<dbReference type="AlphaFoldDB" id="A0A167CEY2"/>
<dbReference type="RefSeq" id="XP_018734079.1">
    <property type="nucleotide sequence ID" value="XM_018881491.1"/>
</dbReference>
<comment type="subcellular location">
    <subcellularLocation>
        <location evidence="1 8">Mitochondrion</location>
    </subcellularLocation>
</comment>
<keyword evidence="7 8" id="KW-0496">Mitochondrion</keyword>
<gene>
    <name evidence="10" type="primary">coq9</name>
    <name evidence="10" type="ORF">AWJ20_4423</name>
</gene>
<evidence type="ECO:0000256" key="5">
    <source>
        <dbReference type="ARBA" id="ARBA00022946"/>
    </source>
</evidence>
<dbReference type="NCBIfam" id="TIGR02396">
    <property type="entry name" value="diverge_rpsU"/>
    <property type="match status" value="1"/>
</dbReference>
<evidence type="ECO:0000256" key="1">
    <source>
        <dbReference type="ARBA" id="ARBA00004173"/>
    </source>
</evidence>
<evidence type="ECO:0000313" key="11">
    <source>
        <dbReference type="Proteomes" id="UP000189580"/>
    </source>
</evidence>
<dbReference type="PANTHER" id="PTHR21427:SF19">
    <property type="entry name" value="UBIQUINONE BIOSYNTHESIS PROTEIN COQ9, MITOCHONDRIAL"/>
    <property type="match status" value="1"/>
</dbReference>
<dbReference type="InterPro" id="IPR013718">
    <property type="entry name" value="COQ9_C"/>
</dbReference>
<reference evidence="10 11" key="1">
    <citation type="submission" date="2016-02" db="EMBL/GenBank/DDBJ databases">
        <title>Complete genome sequence and transcriptome regulation of the pentose utilising yeast Sugiyamaella lignohabitans.</title>
        <authorList>
            <person name="Bellasio M."/>
            <person name="Peymann A."/>
            <person name="Valli M."/>
            <person name="Sipitzky M."/>
            <person name="Graf A."/>
            <person name="Sauer M."/>
            <person name="Marx H."/>
            <person name="Mattanovich D."/>
        </authorList>
    </citation>
    <scope>NUCLEOTIDE SEQUENCE [LARGE SCALE GENOMIC DNA]</scope>
    <source>
        <strain evidence="10 11">CBS 10342</strain>
    </source>
</reference>
<dbReference type="Pfam" id="PF08511">
    <property type="entry name" value="COQ9"/>
    <property type="match status" value="1"/>
</dbReference>
<dbReference type="GO" id="GO:0005743">
    <property type="term" value="C:mitochondrial inner membrane"/>
    <property type="evidence" value="ECO:0007669"/>
    <property type="project" value="TreeGrafter"/>
</dbReference>
<dbReference type="EMBL" id="CP014500">
    <property type="protein sequence ID" value="ANB11602.1"/>
    <property type="molecule type" value="Genomic_DNA"/>
</dbReference>
<dbReference type="GO" id="GO:0008289">
    <property type="term" value="F:lipid binding"/>
    <property type="evidence" value="ECO:0007669"/>
    <property type="project" value="UniProtKB-UniRule"/>
</dbReference>
<dbReference type="OrthoDB" id="619536at2759"/>
<comment type="pathway">
    <text evidence="2 8">Cofactor biosynthesis; ubiquinone biosynthesis.</text>
</comment>
<dbReference type="KEGG" id="slb:AWJ20_4423"/>
<protein>
    <recommendedName>
        <fullName evidence="8">Ubiquinone biosynthesis protein</fullName>
    </recommendedName>
</protein>
<evidence type="ECO:0000256" key="7">
    <source>
        <dbReference type="ARBA" id="ARBA00023128"/>
    </source>
</evidence>
<feature type="domain" description="COQ9 C-terminal" evidence="9">
    <location>
        <begin position="125"/>
        <end position="169"/>
    </location>
</feature>